<evidence type="ECO:0000313" key="2">
    <source>
        <dbReference type="EMBL" id="TNY20836.1"/>
    </source>
</evidence>
<accession>A0A5C5FX31</accession>
<evidence type="ECO:0000256" key="1">
    <source>
        <dbReference type="SAM" id="SignalP"/>
    </source>
</evidence>
<sequence>MVRTATAFLAGAALLGARAALAQTTIQSPALYQCTPASFQYTCAAQPCSVVARPSDDPTSQVADLGQVTAASGALSWTVSVPEGTRVTIYITDNNGAVGNGAPTTVSGGSSSCLSGDAASSSSAADPSSASSAESVASSQAASSASQESSAASQSASASNAESSAASSASSVASSAASRAPSAASAASSVASATGAAPSASATGDSGAASLVFNGALTLIAGVAVVRLA</sequence>
<dbReference type="Proteomes" id="UP000311382">
    <property type="component" value="Unassembled WGS sequence"/>
</dbReference>
<keyword evidence="1" id="KW-0732">Signal</keyword>
<feature type="signal peptide" evidence="1">
    <location>
        <begin position="1"/>
        <end position="22"/>
    </location>
</feature>
<reference evidence="2 3" key="1">
    <citation type="submission" date="2019-03" db="EMBL/GenBank/DDBJ databases">
        <title>Rhodosporidium diobovatum UCD-FST 08-225 genome sequencing, assembly, and annotation.</title>
        <authorList>
            <person name="Fakankun I.U."/>
            <person name="Fristensky B."/>
            <person name="Levin D.B."/>
        </authorList>
    </citation>
    <scope>NUCLEOTIDE SEQUENCE [LARGE SCALE GENOMIC DNA]</scope>
    <source>
        <strain evidence="2 3">UCD-FST 08-225</strain>
    </source>
</reference>
<protein>
    <submittedName>
        <fullName evidence="2">Uncharacterized protein</fullName>
    </submittedName>
</protein>
<name>A0A5C5FX31_9BASI</name>
<keyword evidence="3" id="KW-1185">Reference proteome</keyword>
<comment type="caution">
    <text evidence="2">The sequence shown here is derived from an EMBL/GenBank/DDBJ whole genome shotgun (WGS) entry which is preliminary data.</text>
</comment>
<organism evidence="2 3">
    <name type="scientific">Rhodotorula diobovata</name>
    <dbReference type="NCBI Taxonomy" id="5288"/>
    <lineage>
        <taxon>Eukaryota</taxon>
        <taxon>Fungi</taxon>
        <taxon>Dikarya</taxon>
        <taxon>Basidiomycota</taxon>
        <taxon>Pucciniomycotina</taxon>
        <taxon>Microbotryomycetes</taxon>
        <taxon>Sporidiobolales</taxon>
        <taxon>Sporidiobolaceae</taxon>
        <taxon>Rhodotorula</taxon>
    </lineage>
</organism>
<feature type="chain" id="PRO_5023086348" evidence="1">
    <location>
        <begin position="23"/>
        <end position="229"/>
    </location>
</feature>
<proteinExistence type="predicted"/>
<dbReference type="AlphaFoldDB" id="A0A5C5FX31"/>
<dbReference type="EMBL" id="SOZI01000056">
    <property type="protein sequence ID" value="TNY20836.1"/>
    <property type="molecule type" value="Genomic_DNA"/>
</dbReference>
<dbReference type="STRING" id="5288.A0A5C5FX31"/>
<dbReference type="OrthoDB" id="3362246at2759"/>
<evidence type="ECO:0000313" key="3">
    <source>
        <dbReference type="Proteomes" id="UP000311382"/>
    </source>
</evidence>
<gene>
    <name evidence="2" type="ORF">DMC30DRAFT_416573</name>
</gene>